<organism evidence="4 5">
    <name type="scientific">Cellulomonas triticagri</name>
    <dbReference type="NCBI Taxonomy" id="2483352"/>
    <lineage>
        <taxon>Bacteria</taxon>
        <taxon>Bacillati</taxon>
        <taxon>Actinomycetota</taxon>
        <taxon>Actinomycetes</taxon>
        <taxon>Micrococcales</taxon>
        <taxon>Cellulomonadaceae</taxon>
        <taxon>Cellulomonas</taxon>
    </lineage>
</organism>
<dbReference type="GO" id="GO:0004540">
    <property type="term" value="F:RNA nuclease activity"/>
    <property type="evidence" value="ECO:0007669"/>
    <property type="project" value="InterPro"/>
</dbReference>
<keyword evidence="2" id="KW-0540">Nuclease</keyword>
<dbReference type="Proteomes" id="UP000269289">
    <property type="component" value="Unassembled WGS sequence"/>
</dbReference>
<accession>A0A3M2J3M7</accession>
<evidence type="ECO:0000256" key="3">
    <source>
        <dbReference type="ARBA" id="ARBA00022801"/>
    </source>
</evidence>
<evidence type="ECO:0000256" key="1">
    <source>
        <dbReference type="ARBA" id="ARBA00022649"/>
    </source>
</evidence>
<evidence type="ECO:0000313" key="5">
    <source>
        <dbReference type="Proteomes" id="UP000269289"/>
    </source>
</evidence>
<protein>
    <submittedName>
        <fullName evidence="4">DUF86 domain-containing protein</fullName>
    </submittedName>
</protein>
<keyword evidence="3" id="KW-0378">Hydrolase</keyword>
<dbReference type="GO" id="GO:0016787">
    <property type="term" value="F:hydrolase activity"/>
    <property type="evidence" value="ECO:0007669"/>
    <property type="project" value="UniProtKB-KW"/>
</dbReference>
<proteinExistence type="predicted"/>
<keyword evidence="1" id="KW-1277">Toxin-antitoxin system</keyword>
<dbReference type="EMBL" id="RFFI01000100">
    <property type="protein sequence ID" value="RMI06666.1"/>
    <property type="molecule type" value="Genomic_DNA"/>
</dbReference>
<name>A0A3M2J3M7_9CELL</name>
<dbReference type="AlphaFoldDB" id="A0A3M2J3M7"/>
<gene>
    <name evidence="4" type="ORF">EBM89_15695</name>
</gene>
<dbReference type="GO" id="GO:0110001">
    <property type="term" value="C:toxin-antitoxin complex"/>
    <property type="evidence" value="ECO:0007669"/>
    <property type="project" value="InterPro"/>
</dbReference>
<dbReference type="Pfam" id="PF01934">
    <property type="entry name" value="HepT-like"/>
    <property type="match status" value="1"/>
</dbReference>
<dbReference type="InterPro" id="IPR008201">
    <property type="entry name" value="HepT-like"/>
</dbReference>
<comment type="caution">
    <text evidence="4">The sequence shown here is derived from an EMBL/GenBank/DDBJ whole genome shotgun (WGS) entry which is preliminary data.</text>
</comment>
<dbReference type="OrthoDB" id="159782at2"/>
<evidence type="ECO:0000313" key="4">
    <source>
        <dbReference type="EMBL" id="RMI06666.1"/>
    </source>
</evidence>
<sequence length="92" mass="10079">MGHGRDLYVSATPEGTLLRNAGERVLIKVATVVEKLPEAYKAQHPEVAWVAISRMRNLVAHHDDKVNDDVVWAALVDRVPAMVRTLGLDPGA</sequence>
<evidence type="ECO:0000256" key="2">
    <source>
        <dbReference type="ARBA" id="ARBA00022722"/>
    </source>
</evidence>
<keyword evidence="5" id="KW-1185">Reference proteome</keyword>
<reference evidence="4 5" key="1">
    <citation type="submission" date="2018-10" db="EMBL/GenBank/DDBJ databases">
        <title>Isolation, diversity and antifungal activity of actinobacteria from wheat.</title>
        <authorList>
            <person name="Han C."/>
        </authorList>
    </citation>
    <scope>NUCLEOTIDE SEQUENCE [LARGE SCALE GENOMIC DNA]</scope>
    <source>
        <strain evidence="4 5">NEAU-YY56</strain>
    </source>
</reference>